<organism evidence="1">
    <name type="scientific">marine sediment metagenome</name>
    <dbReference type="NCBI Taxonomy" id="412755"/>
    <lineage>
        <taxon>unclassified sequences</taxon>
        <taxon>metagenomes</taxon>
        <taxon>ecological metagenomes</taxon>
    </lineage>
</organism>
<name>X0Z8G6_9ZZZZ</name>
<protein>
    <submittedName>
        <fullName evidence="1">Uncharacterized protein</fullName>
    </submittedName>
</protein>
<reference evidence="1" key="1">
    <citation type="journal article" date="2014" name="Front. Microbiol.">
        <title>High frequency of phylogenetically diverse reductive dehalogenase-homologous genes in deep subseafloor sedimentary metagenomes.</title>
        <authorList>
            <person name="Kawai M."/>
            <person name="Futagami T."/>
            <person name="Toyoda A."/>
            <person name="Takaki Y."/>
            <person name="Nishi S."/>
            <person name="Hori S."/>
            <person name="Arai W."/>
            <person name="Tsubouchi T."/>
            <person name="Morono Y."/>
            <person name="Uchiyama I."/>
            <person name="Ito T."/>
            <person name="Fujiyama A."/>
            <person name="Inagaki F."/>
            <person name="Takami H."/>
        </authorList>
    </citation>
    <scope>NUCLEOTIDE SEQUENCE</scope>
    <source>
        <strain evidence="1">Expedition CK06-06</strain>
    </source>
</reference>
<accession>X0Z8G6</accession>
<sequence length="33" mass="3203">SAKVIGIIQGGSAIERGGVFTGTVRGRGQSAAT</sequence>
<dbReference type="EMBL" id="BARS01058029">
    <property type="protein sequence ID" value="GAG44821.1"/>
    <property type="molecule type" value="Genomic_DNA"/>
</dbReference>
<comment type="caution">
    <text evidence="1">The sequence shown here is derived from an EMBL/GenBank/DDBJ whole genome shotgun (WGS) entry which is preliminary data.</text>
</comment>
<dbReference type="AlphaFoldDB" id="X0Z8G6"/>
<feature type="non-terminal residue" evidence="1">
    <location>
        <position position="1"/>
    </location>
</feature>
<gene>
    <name evidence="1" type="ORF">S01H1_84823</name>
</gene>
<evidence type="ECO:0000313" key="1">
    <source>
        <dbReference type="EMBL" id="GAG44821.1"/>
    </source>
</evidence>
<proteinExistence type="predicted"/>